<evidence type="ECO:0000256" key="2">
    <source>
        <dbReference type="ARBA" id="ARBA00016984"/>
    </source>
</evidence>
<evidence type="ECO:0000313" key="11">
    <source>
        <dbReference type="EMBL" id="ABL97756.1"/>
    </source>
</evidence>
<comment type="cofactor">
    <cofactor evidence="8">
        <name>Cu cation</name>
        <dbReference type="ChEBI" id="CHEBI:23378"/>
    </cofactor>
    <text evidence="8">Binds 1 copper ion per subunit.</text>
</comment>
<dbReference type="Gene3D" id="2.60.40.420">
    <property type="entry name" value="Cupredoxins - blue copper proteins"/>
    <property type="match status" value="1"/>
</dbReference>
<dbReference type="InterPro" id="IPR002386">
    <property type="entry name" value="Amicyanin/Pseudoazurin"/>
</dbReference>
<feature type="binding site" evidence="8">
    <location>
        <position position="110"/>
    </location>
    <ligand>
        <name>Cu cation</name>
        <dbReference type="ChEBI" id="CHEBI:23378"/>
    </ligand>
</feature>
<feature type="binding site" evidence="8">
    <location>
        <position position="102"/>
    </location>
    <ligand>
        <name>Cu cation</name>
        <dbReference type="ChEBI" id="CHEBI:23378"/>
    </ligand>
</feature>
<keyword evidence="7 8" id="KW-0186">Copper</keyword>
<dbReference type="PRINTS" id="PR00155">
    <property type="entry name" value="AMICYANIN"/>
</dbReference>
<keyword evidence="4 8" id="KW-0479">Metal-binding</keyword>
<feature type="binding site" evidence="8">
    <location>
        <position position="105"/>
    </location>
    <ligand>
        <name>Cu cation</name>
        <dbReference type="ChEBI" id="CHEBI:23378"/>
    </ligand>
</feature>
<evidence type="ECO:0000256" key="6">
    <source>
        <dbReference type="ARBA" id="ARBA00022982"/>
    </source>
</evidence>
<organism evidence="11">
    <name type="scientific">uncultured marine bacterium EB0_41B09</name>
    <dbReference type="NCBI Taxonomy" id="415438"/>
    <lineage>
        <taxon>Bacteria</taxon>
        <taxon>environmental samples</taxon>
    </lineage>
</organism>
<dbReference type="GO" id="GO:0005507">
    <property type="term" value="F:copper ion binding"/>
    <property type="evidence" value="ECO:0007669"/>
    <property type="project" value="InterPro"/>
</dbReference>
<evidence type="ECO:0000256" key="4">
    <source>
        <dbReference type="ARBA" id="ARBA00022723"/>
    </source>
</evidence>
<dbReference type="AlphaFoldDB" id="A4GI45"/>
<reference evidence="11" key="1">
    <citation type="journal article" date="2007" name="Environ. Microbiol.">
        <title>Proteorhodopsin photosystem gene clusters exhibit co-evolutionary trends and shared ancestry among diverse marine microbial phyla.</title>
        <authorList>
            <person name="McCarren J."/>
            <person name="Delong E.F."/>
        </authorList>
    </citation>
    <scope>NUCLEOTIDE SEQUENCE</scope>
</reference>
<name>A4GI45_9BACT</name>
<keyword evidence="9" id="KW-0732">Signal</keyword>
<proteinExistence type="predicted"/>
<comment type="subcellular location">
    <subcellularLocation>
        <location evidence="1">Periplasm</location>
    </subcellularLocation>
</comment>
<evidence type="ECO:0000256" key="9">
    <source>
        <dbReference type="SAM" id="SignalP"/>
    </source>
</evidence>
<evidence type="ECO:0000256" key="5">
    <source>
        <dbReference type="ARBA" id="ARBA00022764"/>
    </source>
</evidence>
<accession>A4GI45</accession>
<keyword evidence="3" id="KW-0813">Transport</keyword>
<dbReference type="Pfam" id="PF00127">
    <property type="entry name" value="Copper-bind"/>
    <property type="match status" value="1"/>
</dbReference>
<gene>
    <name evidence="11" type="ORF">MBMO_EB0-41B09.0026</name>
</gene>
<dbReference type="InterPro" id="IPR000923">
    <property type="entry name" value="BlueCu_1"/>
</dbReference>
<feature type="binding site" evidence="8">
    <location>
        <position position="59"/>
    </location>
    <ligand>
        <name>Cu cation</name>
        <dbReference type="ChEBI" id="CHEBI:23378"/>
    </ligand>
</feature>
<protein>
    <recommendedName>
        <fullName evidence="2">Pseudoazurin</fullName>
    </recommendedName>
</protein>
<dbReference type="GO" id="GO:0042597">
    <property type="term" value="C:periplasmic space"/>
    <property type="evidence" value="ECO:0007669"/>
    <property type="project" value="UniProtKB-SubCell"/>
</dbReference>
<dbReference type="SUPFAM" id="SSF49503">
    <property type="entry name" value="Cupredoxins"/>
    <property type="match status" value="1"/>
</dbReference>
<dbReference type="PROSITE" id="PS00196">
    <property type="entry name" value="COPPER_BLUE"/>
    <property type="match status" value="1"/>
</dbReference>
<feature type="chain" id="PRO_5002669361" description="Pseudoazurin" evidence="9">
    <location>
        <begin position="21"/>
        <end position="152"/>
    </location>
</feature>
<sequence length="152" mass="16503">MFFKNLLALILTFSIGTVMAKDHQVKMLNGKAPDMFVFEPAVIKIQKGDTVTWTGDAMHNSASINNMLPKGASPWEGKLTKEAGEVSISVKFETEGVYGYKCTPHEMFGMVGLVVVGDPSSNLGEATSEGKKIEGKFAAGKGRFSEYFSQIK</sequence>
<evidence type="ECO:0000259" key="10">
    <source>
        <dbReference type="Pfam" id="PF00127"/>
    </source>
</evidence>
<evidence type="ECO:0000256" key="3">
    <source>
        <dbReference type="ARBA" id="ARBA00022448"/>
    </source>
</evidence>
<evidence type="ECO:0000256" key="1">
    <source>
        <dbReference type="ARBA" id="ARBA00004418"/>
    </source>
</evidence>
<dbReference type="InterPro" id="IPR028871">
    <property type="entry name" value="BlueCu_1_BS"/>
</dbReference>
<dbReference type="EMBL" id="EF089400">
    <property type="protein sequence ID" value="ABL97756.1"/>
    <property type="molecule type" value="Genomic_DNA"/>
</dbReference>
<dbReference type="CDD" id="cd04218">
    <property type="entry name" value="Pseudoazurin"/>
    <property type="match status" value="1"/>
</dbReference>
<dbReference type="InterPro" id="IPR008972">
    <property type="entry name" value="Cupredoxin"/>
</dbReference>
<feature type="domain" description="Blue (type 1) copper" evidence="10">
    <location>
        <begin position="27"/>
        <end position="116"/>
    </location>
</feature>
<keyword evidence="5" id="KW-0574">Periplasm</keyword>
<evidence type="ECO:0000256" key="7">
    <source>
        <dbReference type="ARBA" id="ARBA00023008"/>
    </source>
</evidence>
<feature type="signal peptide" evidence="9">
    <location>
        <begin position="1"/>
        <end position="20"/>
    </location>
</feature>
<dbReference type="GO" id="GO:0009055">
    <property type="term" value="F:electron transfer activity"/>
    <property type="evidence" value="ECO:0007669"/>
    <property type="project" value="InterPro"/>
</dbReference>
<evidence type="ECO:0000256" key="8">
    <source>
        <dbReference type="PIRSR" id="PIRSR602386-1"/>
    </source>
</evidence>
<dbReference type="InterPro" id="IPR012745">
    <property type="entry name" value="Pseudoazurin"/>
</dbReference>
<keyword evidence="6" id="KW-0249">Electron transport</keyword>